<dbReference type="InterPro" id="IPR035472">
    <property type="entry name" value="RpiR-like_SIS"/>
</dbReference>
<evidence type="ECO:0000313" key="7">
    <source>
        <dbReference type="Proteomes" id="UP000298588"/>
    </source>
</evidence>
<dbReference type="CDD" id="cd05013">
    <property type="entry name" value="SIS_RpiR"/>
    <property type="match status" value="1"/>
</dbReference>
<keyword evidence="7" id="KW-1185">Reference proteome</keyword>
<dbReference type="PANTHER" id="PTHR30514:SF18">
    <property type="entry name" value="RPIR-FAMILY TRANSCRIPTIONAL REGULATOR"/>
    <property type="match status" value="1"/>
</dbReference>
<keyword evidence="2" id="KW-0238">DNA-binding</keyword>
<name>A0A4D7QMS8_9HYPH</name>
<dbReference type="InterPro" id="IPR047640">
    <property type="entry name" value="RpiR-like"/>
</dbReference>
<dbReference type="PROSITE" id="PS51464">
    <property type="entry name" value="SIS"/>
    <property type="match status" value="1"/>
</dbReference>
<dbReference type="GO" id="GO:0097367">
    <property type="term" value="F:carbohydrate derivative binding"/>
    <property type="evidence" value="ECO:0007669"/>
    <property type="project" value="InterPro"/>
</dbReference>
<dbReference type="PROSITE" id="PS51071">
    <property type="entry name" value="HTH_RPIR"/>
    <property type="match status" value="1"/>
</dbReference>
<dbReference type="KEGG" id="paqt:E8L99_14105"/>
<dbReference type="OrthoDB" id="9814676at2"/>
<dbReference type="GO" id="GO:0003677">
    <property type="term" value="F:DNA binding"/>
    <property type="evidence" value="ECO:0007669"/>
    <property type="project" value="UniProtKB-KW"/>
</dbReference>
<dbReference type="AlphaFoldDB" id="A0A4D7QMS8"/>
<dbReference type="GO" id="GO:0003700">
    <property type="term" value="F:DNA-binding transcription factor activity"/>
    <property type="evidence" value="ECO:0007669"/>
    <property type="project" value="InterPro"/>
</dbReference>
<evidence type="ECO:0000256" key="3">
    <source>
        <dbReference type="ARBA" id="ARBA00023163"/>
    </source>
</evidence>
<sequence>MEQATVLSRLNETFDALSPQLQEAARWMLDHPADVALLTTREQAKRAGLAPATLTRLAQRLGFEGYEAIRQVFAASLRERPESFRGRAAELIVRRDDQGEAALAQDLFAALGDHLRALSEPDSVARLTQAATLLVGARRVFCLGLRSSFPAAYMLDYIHALIGEPSTLVDMAGGRGIDALREAGPGDVLVVVTVDPYTRQTLQAAEFARARGATILAITDSLHAPIAALAGHLVLVRTETPSFFHTMTPAFAAIECLAALITAARGDKALAAIADGEAQLAAFDTFLKPNAARRRSA</sequence>
<feature type="domain" description="SIS" evidence="5">
    <location>
        <begin position="130"/>
        <end position="296"/>
    </location>
</feature>
<dbReference type="InterPro" id="IPR009057">
    <property type="entry name" value="Homeodomain-like_sf"/>
</dbReference>
<dbReference type="SUPFAM" id="SSF46689">
    <property type="entry name" value="Homeodomain-like"/>
    <property type="match status" value="1"/>
</dbReference>
<dbReference type="InterPro" id="IPR046348">
    <property type="entry name" value="SIS_dom_sf"/>
</dbReference>
<evidence type="ECO:0000313" key="6">
    <source>
        <dbReference type="EMBL" id="QCK86806.1"/>
    </source>
</evidence>
<protein>
    <submittedName>
        <fullName evidence="6">MurR/RpiR family transcriptional regulator</fullName>
    </submittedName>
</protein>
<accession>A0A4D7QMS8</accession>
<evidence type="ECO:0000256" key="2">
    <source>
        <dbReference type="ARBA" id="ARBA00023125"/>
    </source>
</evidence>
<proteinExistence type="predicted"/>
<dbReference type="EMBL" id="CP039865">
    <property type="protein sequence ID" value="QCK86806.1"/>
    <property type="molecule type" value="Genomic_DNA"/>
</dbReference>
<dbReference type="InterPro" id="IPR000281">
    <property type="entry name" value="HTH_RpiR"/>
</dbReference>
<dbReference type="InterPro" id="IPR036388">
    <property type="entry name" value="WH-like_DNA-bd_sf"/>
</dbReference>
<evidence type="ECO:0000259" key="5">
    <source>
        <dbReference type="PROSITE" id="PS51464"/>
    </source>
</evidence>
<keyword evidence="3" id="KW-0804">Transcription</keyword>
<dbReference type="Pfam" id="PF01380">
    <property type="entry name" value="SIS"/>
    <property type="match status" value="1"/>
</dbReference>
<dbReference type="InterPro" id="IPR001347">
    <property type="entry name" value="SIS_dom"/>
</dbReference>
<feature type="domain" description="HTH rpiR-type" evidence="4">
    <location>
        <begin position="4"/>
        <end position="80"/>
    </location>
</feature>
<dbReference type="Gene3D" id="1.10.10.10">
    <property type="entry name" value="Winged helix-like DNA-binding domain superfamily/Winged helix DNA-binding domain"/>
    <property type="match status" value="1"/>
</dbReference>
<dbReference type="Proteomes" id="UP000298588">
    <property type="component" value="Chromosome"/>
</dbReference>
<dbReference type="GO" id="GO:1901135">
    <property type="term" value="P:carbohydrate derivative metabolic process"/>
    <property type="evidence" value="ECO:0007669"/>
    <property type="project" value="InterPro"/>
</dbReference>
<dbReference type="RefSeq" id="WP_137100137.1">
    <property type="nucleotide sequence ID" value="NZ_CP039865.1"/>
</dbReference>
<dbReference type="SUPFAM" id="SSF53697">
    <property type="entry name" value="SIS domain"/>
    <property type="match status" value="1"/>
</dbReference>
<dbReference type="Gene3D" id="3.40.50.10490">
    <property type="entry name" value="Glucose-6-phosphate isomerase like protein, domain 1"/>
    <property type="match status" value="1"/>
</dbReference>
<evidence type="ECO:0000256" key="1">
    <source>
        <dbReference type="ARBA" id="ARBA00023015"/>
    </source>
</evidence>
<gene>
    <name evidence="6" type="ORF">E8L99_14105</name>
</gene>
<reference evidence="6 7" key="1">
    <citation type="submission" date="2019-04" db="EMBL/GenBank/DDBJ databases">
        <title>Phreatobacter aquaticus sp. nov.</title>
        <authorList>
            <person name="Choi A."/>
            <person name="Baek K."/>
        </authorList>
    </citation>
    <scope>NUCLEOTIDE SEQUENCE [LARGE SCALE GENOMIC DNA]</scope>
    <source>
        <strain evidence="6 7">NMCR1094</strain>
    </source>
</reference>
<evidence type="ECO:0000259" key="4">
    <source>
        <dbReference type="PROSITE" id="PS51071"/>
    </source>
</evidence>
<dbReference type="PANTHER" id="PTHR30514">
    <property type="entry name" value="GLUCOKINASE"/>
    <property type="match status" value="1"/>
</dbReference>
<organism evidence="6 7">
    <name type="scientific">Phreatobacter aquaticus</name>
    <dbReference type="NCBI Taxonomy" id="2570229"/>
    <lineage>
        <taxon>Bacteria</taxon>
        <taxon>Pseudomonadati</taxon>
        <taxon>Pseudomonadota</taxon>
        <taxon>Alphaproteobacteria</taxon>
        <taxon>Hyphomicrobiales</taxon>
        <taxon>Phreatobacteraceae</taxon>
        <taxon>Phreatobacter</taxon>
    </lineage>
</organism>
<dbReference type="Pfam" id="PF01418">
    <property type="entry name" value="HTH_6"/>
    <property type="match status" value="1"/>
</dbReference>
<keyword evidence="1" id="KW-0805">Transcription regulation</keyword>